<dbReference type="EMBL" id="CAJNRE010007359">
    <property type="protein sequence ID" value="CAF2064811.1"/>
    <property type="molecule type" value="Genomic_DNA"/>
</dbReference>
<evidence type="ECO:0000313" key="3">
    <source>
        <dbReference type="Proteomes" id="UP000663824"/>
    </source>
</evidence>
<sequence length="143" mass="16346">MNMYCYKSINERTRECMRKRRLNRRENKTSQASQDDQNEQCCMDISNLIDQATIDILVDSTTALTDYMDSASCRSESSDEFESNVDDNTNDDFDDEAPRRMNPSLGFDEFRSVPIGIRRSSSEGARKLSDYRRIPGSGIDIGS</sequence>
<evidence type="ECO:0000313" key="2">
    <source>
        <dbReference type="EMBL" id="CAF2064811.1"/>
    </source>
</evidence>
<feature type="compositionally biased region" description="Basic and acidic residues" evidence="1">
    <location>
        <begin position="120"/>
        <end position="133"/>
    </location>
</feature>
<dbReference type="AlphaFoldDB" id="A0A816QYC6"/>
<reference evidence="2" key="1">
    <citation type="submission" date="2021-02" db="EMBL/GenBank/DDBJ databases">
        <authorList>
            <person name="Nowell W R."/>
        </authorList>
    </citation>
    <scope>NUCLEOTIDE SEQUENCE</scope>
</reference>
<feature type="region of interest" description="Disordered" evidence="1">
    <location>
        <begin position="71"/>
        <end position="143"/>
    </location>
</feature>
<organism evidence="2 3">
    <name type="scientific">Rotaria magnacalcarata</name>
    <dbReference type="NCBI Taxonomy" id="392030"/>
    <lineage>
        <taxon>Eukaryota</taxon>
        <taxon>Metazoa</taxon>
        <taxon>Spiralia</taxon>
        <taxon>Gnathifera</taxon>
        <taxon>Rotifera</taxon>
        <taxon>Eurotatoria</taxon>
        <taxon>Bdelloidea</taxon>
        <taxon>Philodinida</taxon>
        <taxon>Philodinidae</taxon>
        <taxon>Rotaria</taxon>
    </lineage>
</organism>
<comment type="caution">
    <text evidence="2">The sequence shown here is derived from an EMBL/GenBank/DDBJ whole genome shotgun (WGS) entry which is preliminary data.</text>
</comment>
<feature type="region of interest" description="Disordered" evidence="1">
    <location>
        <begin position="20"/>
        <end position="40"/>
    </location>
</feature>
<accession>A0A816QYC6</accession>
<name>A0A816QYC6_9BILA</name>
<dbReference type="Proteomes" id="UP000663824">
    <property type="component" value="Unassembled WGS sequence"/>
</dbReference>
<evidence type="ECO:0000256" key="1">
    <source>
        <dbReference type="SAM" id="MobiDB-lite"/>
    </source>
</evidence>
<feature type="compositionally biased region" description="Acidic residues" evidence="1">
    <location>
        <begin position="78"/>
        <end position="95"/>
    </location>
</feature>
<proteinExistence type="predicted"/>
<gene>
    <name evidence="2" type="ORF">MBJ925_LOCUS15608</name>
</gene>
<protein>
    <submittedName>
        <fullName evidence="2">Uncharacterized protein</fullName>
    </submittedName>
</protein>